<reference evidence="2" key="1">
    <citation type="submission" date="2018-01" db="EMBL/GenBank/DDBJ databases">
        <title>An insight into the sialome of Amazonian anophelines.</title>
        <authorList>
            <person name="Ribeiro J.M."/>
            <person name="Scarpassa V."/>
            <person name="Calvo E."/>
        </authorList>
    </citation>
    <scope>NUCLEOTIDE SEQUENCE</scope>
    <source>
        <tissue evidence="2">Salivary glands</tissue>
    </source>
</reference>
<evidence type="ECO:0000313" key="2">
    <source>
        <dbReference type="EMBL" id="MBW46654.1"/>
    </source>
</evidence>
<dbReference type="EMBL" id="GGFK01013333">
    <property type="protein sequence ID" value="MBW46654.1"/>
    <property type="molecule type" value="Transcribed_RNA"/>
</dbReference>
<organism evidence="2">
    <name type="scientific">Anopheles triannulatus</name>
    <dbReference type="NCBI Taxonomy" id="58253"/>
    <lineage>
        <taxon>Eukaryota</taxon>
        <taxon>Metazoa</taxon>
        <taxon>Ecdysozoa</taxon>
        <taxon>Arthropoda</taxon>
        <taxon>Hexapoda</taxon>
        <taxon>Insecta</taxon>
        <taxon>Pterygota</taxon>
        <taxon>Neoptera</taxon>
        <taxon>Endopterygota</taxon>
        <taxon>Diptera</taxon>
        <taxon>Nematocera</taxon>
        <taxon>Culicoidea</taxon>
        <taxon>Culicidae</taxon>
        <taxon>Anophelinae</taxon>
        <taxon>Anopheles</taxon>
    </lineage>
</organism>
<feature type="chain" id="PRO_5014643195" evidence="1">
    <location>
        <begin position="34"/>
        <end position="87"/>
    </location>
</feature>
<protein>
    <submittedName>
        <fullName evidence="2">Putative secreted protein</fullName>
    </submittedName>
</protein>
<accession>A0A2M4B0T3</accession>
<sequence>MMMADVSHSPASRIQLLSSFFFLLLPPMKPTLADTSTNSNRSRVITSSISPHLSGHHSLARLRKTGLRRSARRLWLLLTAPRHQAPA</sequence>
<name>A0A2M4B0T3_9DIPT</name>
<proteinExistence type="predicted"/>
<keyword evidence="1" id="KW-0732">Signal</keyword>
<feature type="signal peptide" evidence="1">
    <location>
        <begin position="1"/>
        <end position="33"/>
    </location>
</feature>
<evidence type="ECO:0000256" key="1">
    <source>
        <dbReference type="SAM" id="SignalP"/>
    </source>
</evidence>
<dbReference type="AlphaFoldDB" id="A0A2M4B0T3"/>